<dbReference type="Proteomes" id="UP000239874">
    <property type="component" value="Unassembled WGS sequence"/>
</dbReference>
<dbReference type="PANTHER" id="PTHR34724:SF2">
    <property type="entry name" value="OS12G0596101 PROTEIN"/>
    <property type="match status" value="1"/>
</dbReference>
<proteinExistence type="predicted"/>
<name>A0A2S6AQY0_9NOCA</name>
<gene>
    <name evidence="1" type="ORF">C5E45_13320</name>
</gene>
<accession>A0A2S6AQY0</accession>
<organism evidence="1 2">
    <name type="scientific">Nocardia nova</name>
    <dbReference type="NCBI Taxonomy" id="37330"/>
    <lineage>
        <taxon>Bacteria</taxon>
        <taxon>Bacillati</taxon>
        <taxon>Actinomycetota</taxon>
        <taxon>Actinomycetes</taxon>
        <taxon>Mycobacteriales</taxon>
        <taxon>Nocardiaceae</taxon>
        <taxon>Nocardia</taxon>
    </lineage>
</organism>
<protein>
    <submittedName>
        <fullName evidence="1">Uncharacterized protein</fullName>
    </submittedName>
</protein>
<reference evidence="1 2" key="1">
    <citation type="submission" date="2018-02" db="EMBL/GenBank/DDBJ databases">
        <title>8 Nocardia nova and 1 Nocardia cyriacigeorgica strain used for evolution to TMP-SMX.</title>
        <authorList>
            <person name="Mehta H."/>
            <person name="Weng J."/>
            <person name="Shamoo Y."/>
        </authorList>
    </citation>
    <scope>NUCLEOTIDE SEQUENCE [LARGE SCALE GENOMIC DNA]</scope>
    <source>
        <strain evidence="1 2">MDA3139</strain>
    </source>
</reference>
<evidence type="ECO:0000313" key="1">
    <source>
        <dbReference type="EMBL" id="PPJ37642.1"/>
    </source>
</evidence>
<comment type="caution">
    <text evidence="1">The sequence shown here is derived from an EMBL/GenBank/DDBJ whole genome shotgun (WGS) entry which is preliminary data.</text>
</comment>
<dbReference type="PANTHER" id="PTHR34724">
    <property type="entry name" value="OS12G0596101 PROTEIN"/>
    <property type="match status" value="1"/>
</dbReference>
<dbReference type="EMBL" id="PSZC01000008">
    <property type="protein sequence ID" value="PPJ37642.1"/>
    <property type="molecule type" value="Genomic_DNA"/>
</dbReference>
<dbReference type="AlphaFoldDB" id="A0A2S6AQY0"/>
<sequence>MPDHGGAPLTAHHDARLRGDVMCVPTTCTTCGKTTWSGCGAHIDEVRATVPADRWCGGHTEPAPAKRWWQRG</sequence>
<evidence type="ECO:0000313" key="2">
    <source>
        <dbReference type="Proteomes" id="UP000239874"/>
    </source>
</evidence>